<sequence>MPPAWMPPWTTADCARARCSPIWNCWAFRIGWWSRNVDWRLALLNIAPVPPMQRKAWIKPGYSPAWGIDQTPGIGFKWMNTKRRIISAHLSHRFSHFMMATAAMDRHSFSLIFWSSDVDRS</sequence>
<dbReference type="EMBL" id="OCYT01000143">
    <property type="protein sequence ID" value="SON88000.1"/>
    <property type="molecule type" value="Genomic_DNA"/>
</dbReference>
<evidence type="ECO:0000313" key="1">
    <source>
        <dbReference type="EMBL" id="SON88000.1"/>
    </source>
</evidence>
<name>A0AB38E7K1_XANCH</name>
<comment type="caution">
    <text evidence="2">The sequence shown here is derived from an EMBL/GenBank/DDBJ whole genome shotgun (WGS) entry which is preliminary data.</text>
</comment>
<dbReference type="EMBL" id="OCYS01000137">
    <property type="protein sequence ID" value="SON92632.1"/>
    <property type="molecule type" value="Genomic_DNA"/>
</dbReference>
<dbReference type="Proteomes" id="UP000234181">
    <property type="component" value="Unassembled WGS sequence"/>
</dbReference>
<accession>A0AB38E7K1</accession>
<dbReference type="Proteomes" id="UP000234166">
    <property type="component" value="Unassembled WGS sequence"/>
</dbReference>
<dbReference type="AlphaFoldDB" id="A0AB38E7K1"/>
<keyword evidence="4" id="KW-1185">Reference proteome</keyword>
<gene>
    <name evidence="1" type="ORF">XAP6984_830117</name>
    <name evidence="2" type="ORF">XAP7430_790115</name>
</gene>
<evidence type="ECO:0008006" key="5">
    <source>
        <dbReference type="Google" id="ProtNLM"/>
    </source>
</evidence>
<reference evidence="3 4" key="1">
    <citation type="submission" date="2017-10" db="EMBL/GenBank/DDBJ databases">
        <authorList>
            <person name="Regsiter A."/>
            <person name="William W."/>
        </authorList>
    </citation>
    <scope>NUCLEOTIDE SEQUENCE [LARGE SCALE GENOMIC DNA]</scope>
    <source>
        <strain evidence="1 4">CFBP6984</strain>
        <strain evidence="2 3">CFBP7430</strain>
    </source>
</reference>
<evidence type="ECO:0000313" key="2">
    <source>
        <dbReference type="EMBL" id="SON92632.1"/>
    </source>
</evidence>
<proteinExistence type="predicted"/>
<organism evidence="2 3">
    <name type="scientific">Xanthomonas campestris pv. phaseoli</name>
    <dbReference type="NCBI Taxonomy" id="317013"/>
    <lineage>
        <taxon>Bacteria</taxon>
        <taxon>Pseudomonadati</taxon>
        <taxon>Pseudomonadota</taxon>
        <taxon>Gammaproteobacteria</taxon>
        <taxon>Lysobacterales</taxon>
        <taxon>Lysobacteraceae</taxon>
        <taxon>Xanthomonas</taxon>
    </lineage>
</organism>
<evidence type="ECO:0000313" key="3">
    <source>
        <dbReference type="Proteomes" id="UP000234166"/>
    </source>
</evidence>
<evidence type="ECO:0000313" key="4">
    <source>
        <dbReference type="Proteomes" id="UP000234181"/>
    </source>
</evidence>
<protein>
    <recommendedName>
        <fullName evidence="5">Secreted protein</fullName>
    </recommendedName>
</protein>